<dbReference type="AlphaFoldDB" id="A0AA86X013"/>
<sequence>MAFLLVTIWFASELFVSGQLAVFGESRVLKALPVSQAELGAIELQFCQ</sequence>
<dbReference type="EMBL" id="CCKJ01000037">
    <property type="protein sequence ID" value="CDT79950.1"/>
    <property type="molecule type" value="Genomic_DNA"/>
</dbReference>
<proteinExistence type="predicted"/>
<keyword evidence="2" id="KW-1185">Reference proteome</keyword>
<reference evidence="1 2" key="1">
    <citation type="submission" date="2014-06" db="EMBL/GenBank/DDBJ databases">
        <authorList>
            <person name="Le Roux F."/>
        </authorList>
    </citation>
    <scope>NUCLEOTIDE SEQUENCE [LARGE SCALE GENOMIC DNA]</scope>
    <source>
        <strain evidence="1 2">J2-31</strain>
    </source>
</reference>
<comment type="caution">
    <text evidence="1">The sequence shown here is derived from an EMBL/GenBank/DDBJ whole genome shotgun (WGS) entry which is preliminary data.</text>
</comment>
<accession>A0AA86X013</accession>
<protein>
    <submittedName>
        <fullName evidence="1">Uncharacterized protein</fullName>
    </submittedName>
</protein>
<evidence type="ECO:0000313" key="2">
    <source>
        <dbReference type="Proteomes" id="UP000041625"/>
    </source>
</evidence>
<evidence type="ECO:0000313" key="1">
    <source>
        <dbReference type="EMBL" id="CDT79950.1"/>
    </source>
</evidence>
<gene>
    <name evidence="1" type="ORF">VCR31J2_1310820</name>
</gene>
<organism evidence="1 2">
    <name type="scientific">Vibrio coralliirubri</name>
    <dbReference type="NCBI Taxonomy" id="1516159"/>
    <lineage>
        <taxon>Bacteria</taxon>
        <taxon>Pseudomonadati</taxon>
        <taxon>Pseudomonadota</taxon>
        <taxon>Gammaproteobacteria</taxon>
        <taxon>Vibrionales</taxon>
        <taxon>Vibrionaceae</taxon>
        <taxon>Vibrio</taxon>
    </lineage>
</organism>
<dbReference type="Proteomes" id="UP000041625">
    <property type="component" value="Unassembled WGS sequence"/>
</dbReference>
<name>A0AA86X013_9VIBR</name>